<feature type="region of interest" description="Disordered" evidence="1">
    <location>
        <begin position="1"/>
        <end position="25"/>
    </location>
</feature>
<dbReference type="AlphaFoldDB" id="A0ABD0XV38"/>
<comment type="caution">
    <text evidence="2">The sequence shown here is derived from an EMBL/GenBank/DDBJ whole genome shotgun (WGS) entry which is preliminary data.</text>
</comment>
<name>A0ABD0XV38_UMBPY</name>
<dbReference type="Proteomes" id="UP001557470">
    <property type="component" value="Unassembled WGS sequence"/>
</dbReference>
<feature type="compositionally biased region" description="Polar residues" evidence="1">
    <location>
        <begin position="1"/>
        <end position="21"/>
    </location>
</feature>
<keyword evidence="3" id="KW-1185">Reference proteome</keyword>
<sequence length="75" mass="8249">MGDLTNSDFYAKNQSNAGSSNHEGDFGVSVMELRGLMELRGGEAVVKIQDDYGDMDGLCQRLKTSPTEELMSWNT</sequence>
<proteinExistence type="predicted"/>
<evidence type="ECO:0000256" key="1">
    <source>
        <dbReference type="SAM" id="MobiDB-lite"/>
    </source>
</evidence>
<gene>
    <name evidence="2" type="ORF">UPYG_G00091900</name>
</gene>
<reference evidence="2 3" key="1">
    <citation type="submission" date="2024-06" db="EMBL/GenBank/DDBJ databases">
        <authorList>
            <person name="Pan Q."/>
            <person name="Wen M."/>
            <person name="Jouanno E."/>
            <person name="Zahm M."/>
            <person name="Klopp C."/>
            <person name="Cabau C."/>
            <person name="Louis A."/>
            <person name="Berthelot C."/>
            <person name="Parey E."/>
            <person name="Roest Crollius H."/>
            <person name="Montfort J."/>
            <person name="Robinson-Rechavi M."/>
            <person name="Bouchez O."/>
            <person name="Lampietro C."/>
            <person name="Lopez Roques C."/>
            <person name="Donnadieu C."/>
            <person name="Postlethwait J."/>
            <person name="Bobe J."/>
            <person name="Verreycken H."/>
            <person name="Guiguen Y."/>
        </authorList>
    </citation>
    <scope>NUCLEOTIDE SEQUENCE [LARGE SCALE GENOMIC DNA]</scope>
    <source>
        <strain evidence="2">Up_M1</strain>
        <tissue evidence="2">Testis</tissue>
    </source>
</reference>
<organism evidence="2 3">
    <name type="scientific">Umbra pygmaea</name>
    <name type="common">Eastern mudminnow</name>
    <dbReference type="NCBI Taxonomy" id="75934"/>
    <lineage>
        <taxon>Eukaryota</taxon>
        <taxon>Metazoa</taxon>
        <taxon>Chordata</taxon>
        <taxon>Craniata</taxon>
        <taxon>Vertebrata</taxon>
        <taxon>Euteleostomi</taxon>
        <taxon>Actinopterygii</taxon>
        <taxon>Neopterygii</taxon>
        <taxon>Teleostei</taxon>
        <taxon>Protacanthopterygii</taxon>
        <taxon>Esociformes</taxon>
        <taxon>Umbridae</taxon>
        <taxon>Umbra</taxon>
    </lineage>
</organism>
<evidence type="ECO:0000313" key="2">
    <source>
        <dbReference type="EMBL" id="KAL1007810.1"/>
    </source>
</evidence>
<evidence type="ECO:0000313" key="3">
    <source>
        <dbReference type="Proteomes" id="UP001557470"/>
    </source>
</evidence>
<accession>A0ABD0XV38</accession>
<protein>
    <submittedName>
        <fullName evidence="2">Uncharacterized protein</fullName>
    </submittedName>
</protein>
<dbReference type="EMBL" id="JAGEUA010000002">
    <property type="protein sequence ID" value="KAL1007810.1"/>
    <property type="molecule type" value="Genomic_DNA"/>
</dbReference>